<evidence type="ECO:0000313" key="8">
    <source>
        <dbReference type="EMBL" id="KAH7027718.1"/>
    </source>
</evidence>
<dbReference type="PANTHER" id="PTHR43108">
    <property type="entry name" value="N-ACETYLGLUCOSAMINE-6-SULFATASE FAMILY MEMBER"/>
    <property type="match status" value="1"/>
</dbReference>
<dbReference type="RefSeq" id="XP_046010517.1">
    <property type="nucleotide sequence ID" value="XM_046150242.1"/>
</dbReference>
<dbReference type="PROSITE" id="PS00523">
    <property type="entry name" value="SULFATASE_1"/>
    <property type="match status" value="1"/>
</dbReference>
<keyword evidence="4" id="KW-0325">Glycoprotein</keyword>
<evidence type="ECO:0000256" key="3">
    <source>
        <dbReference type="ARBA" id="ARBA00022801"/>
    </source>
</evidence>
<dbReference type="SUPFAM" id="SSF53649">
    <property type="entry name" value="Alkaline phosphatase-like"/>
    <property type="match status" value="1"/>
</dbReference>
<comment type="caution">
    <text evidence="8">The sequence shown here is derived from an EMBL/GenBank/DDBJ whole genome shotgun (WGS) entry which is preliminary data.</text>
</comment>
<dbReference type="EMBL" id="JAGTJQ010000007">
    <property type="protein sequence ID" value="KAH7027718.1"/>
    <property type="molecule type" value="Genomic_DNA"/>
</dbReference>
<dbReference type="Proteomes" id="UP000756346">
    <property type="component" value="Unassembled WGS sequence"/>
</dbReference>
<comment type="similarity">
    <text evidence="1">Belongs to the sulfatase family.</text>
</comment>
<dbReference type="InterPro" id="IPR017850">
    <property type="entry name" value="Alkaline_phosphatase_core_sf"/>
</dbReference>
<dbReference type="GeneID" id="70179788"/>
<dbReference type="OrthoDB" id="96314at2759"/>
<organism evidence="8 9">
    <name type="scientific">Microdochium trichocladiopsis</name>
    <dbReference type="NCBI Taxonomy" id="1682393"/>
    <lineage>
        <taxon>Eukaryota</taxon>
        <taxon>Fungi</taxon>
        <taxon>Dikarya</taxon>
        <taxon>Ascomycota</taxon>
        <taxon>Pezizomycotina</taxon>
        <taxon>Sordariomycetes</taxon>
        <taxon>Xylariomycetidae</taxon>
        <taxon>Xylariales</taxon>
        <taxon>Microdochiaceae</taxon>
        <taxon>Microdochium</taxon>
    </lineage>
</organism>
<name>A0A9P8Y0R1_9PEZI</name>
<dbReference type="FunFam" id="3.40.720.10:FF:000051">
    <property type="entry name" value="Arylsulfatase"/>
    <property type="match status" value="1"/>
</dbReference>
<keyword evidence="9" id="KW-1185">Reference proteome</keyword>
<dbReference type="AlphaFoldDB" id="A0A9P8Y0R1"/>
<accession>A0A9P8Y0R1</accession>
<sequence length="714" mass="78559">MQIPSSRRRPAAATVLATCLAVVATVVLVPGAHAATSSSGQPADDGVVAAAAPVEVGGVDGGHHQQAGFIGQEHQQQQHALGGNVGHEETSGDVDDGETVQHATGKRKKRKNIVVILTDDQDLTMDSPEYMPLLKEHIIEKGITFRNHFTSTAICCPSRVSLWTGKLPHNTNVTDVSPPHGGYPKFVARGLNENYLPVWLQAAGYATYYVGKLFNAHTIKNYNSPFPAGWTDNEFLLDPGTYSYLNPIFQRGKEEPVQHRGTHTAELTAEKALGFLKEALDARKAEEEHGEEKPFFLAVAPIAPHTNFERKQGIGGGPFMTEPIPLPKHEKLFPDVQVPRTDNFNPDTPSSVSWISKLPALNASSVAYLDHFYRQRLRSLQSVDELVDSIVSTLQAAGALDDTYIIYSSDNGYHVGQHRLPPGKECAFEEDIRIPLYIRGPGVRAGYEEEGVTGHVDLAPTVLDLAGVELRGDFDGRPVPIEPAAGRADREIEHDEDEPAAHEDRAAIAAQRRKVEHASVEFWGIALAEGEAGGFDGHGRIIMPNNTYKALRVLGAGYDLFYSVWCNNEHELYDLATDPGQLNNLYPKEASPRGDDENSSPQTRSILNNVKIHRVISRLDALMMVLKSCQGTSCVRPWSVLHPEEEEEALQGEGQGQQVQTLADALHEQYDGFYAQQAQVSFNWCDDGYLIEAEGPQQVMQFHEDGYTVWPHWT</sequence>
<evidence type="ECO:0000256" key="1">
    <source>
        <dbReference type="ARBA" id="ARBA00008779"/>
    </source>
</evidence>
<evidence type="ECO:0000256" key="4">
    <source>
        <dbReference type="ARBA" id="ARBA00023180"/>
    </source>
</evidence>
<dbReference type="InterPro" id="IPR024607">
    <property type="entry name" value="Sulfatase_CS"/>
</dbReference>
<feature type="region of interest" description="Disordered" evidence="5">
    <location>
        <begin position="583"/>
        <end position="604"/>
    </location>
</feature>
<dbReference type="CDD" id="cd16147">
    <property type="entry name" value="G6S"/>
    <property type="match status" value="1"/>
</dbReference>
<evidence type="ECO:0000256" key="5">
    <source>
        <dbReference type="SAM" id="MobiDB-lite"/>
    </source>
</evidence>
<keyword evidence="2 6" id="KW-0732">Signal</keyword>
<dbReference type="GO" id="GO:0005539">
    <property type="term" value="F:glycosaminoglycan binding"/>
    <property type="evidence" value="ECO:0007669"/>
    <property type="project" value="TreeGrafter"/>
</dbReference>
<evidence type="ECO:0000256" key="2">
    <source>
        <dbReference type="ARBA" id="ARBA00022729"/>
    </source>
</evidence>
<reference evidence="8" key="1">
    <citation type="journal article" date="2021" name="Nat. Commun.">
        <title>Genetic determinants of endophytism in the Arabidopsis root mycobiome.</title>
        <authorList>
            <person name="Mesny F."/>
            <person name="Miyauchi S."/>
            <person name="Thiergart T."/>
            <person name="Pickel B."/>
            <person name="Atanasova L."/>
            <person name="Karlsson M."/>
            <person name="Huettel B."/>
            <person name="Barry K.W."/>
            <person name="Haridas S."/>
            <person name="Chen C."/>
            <person name="Bauer D."/>
            <person name="Andreopoulos W."/>
            <person name="Pangilinan J."/>
            <person name="LaButti K."/>
            <person name="Riley R."/>
            <person name="Lipzen A."/>
            <person name="Clum A."/>
            <person name="Drula E."/>
            <person name="Henrissat B."/>
            <person name="Kohler A."/>
            <person name="Grigoriev I.V."/>
            <person name="Martin F.M."/>
            <person name="Hacquard S."/>
        </authorList>
    </citation>
    <scope>NUCLEOTIDE SEQUENCE</scope>
    <source>
        <strain evidence="8">MPI-CAGE-CH-0230</strain>
    </source>
</reference>
<dbReference type="Gene3D" id="3.40.720.10">
    <property type="entry name" value="Alkaline Phosphatase, subunit A"/>
    <property type="match status" value="1"/>
</dbReference>
<evidence type="ECO:0000256" key="6">
    <source>
        <dbReference type="SAM" id="SignalP"/>
    </source>
</evidence>
<feature type="region of interest" description="Disordered" evidence="5">
    <location>
        <begin position="71"/>
        <end position="105"/>
    </location>
</feature>
<dbReference type="GO" id="GO:0008449">
    <property type="term" value="F:N-acetylglucosamine-6-sulfatase activity"/>
    <property type="evidence" value="ECO:0007669"/>
    <property type="project" value="TreeGrafter"/>
</dbReference>
<feature type="domain" description="Sulfatase N-terminal" evidence="7">
    <location>
        <begin position="111"/>
        <end position="468"/>
    </location>
</feature>
<dbReference type="Pfam" id="PF00884">
    <property type="entry name" value="Sulfatase"/>
    <property type="match status" value="1"/>
</dbReference>
<dbReference type="InterPro" id="IPR000917">
    <property type="entry name" value="Sulfatase_N"/>
</dbReference>
<protein>
    <submittedName>
        <fullName evidence="8">Alkaline-phosphatase-like protein</fullName>
    </submittedName>
</protein>
<keyword evidence="3" id="KW-0378">Hydrolase</keyword>
<feature type="signal peptide" evidence="6">
    <location>
        <begin position="1"/>
        <end position="34"/>
    </location>
</feature>
<proteinExistence type="inferred from homology"/>
<evidence type="ECO:0000313" key="9">
    <source>
        <dbReference type="Proteomes" id="UP000756346"/>
    </source>
</evidence>
<evidence type="ECO:0000259" key="7">
    <source>
        <dbReference type="Pfam" id="PF00884"/>
    </source>
</evidence>
<feature type="chain" id="PRO_5040123211" evidence="6">
    <location>
        <begin position="35"/>
        <end position="714"/>
    </location>
</feature>
<dbReference type="PANTHER" id="PTHR43108:SF8">
    <property type="entry name" value="SD21168P"/>
    <property type="match status" value="1"/>
</dbReference>
<gene>
    <name evidence="8" type="ORF">B0I36DRAFT_246635</name>
</gene>